<comment type="catalytic activity">
    <reaction evidence="17">
        <text>N-hexadecanoyl-1,2-di-(9Z-octadecenoyl)-sn-glycero-3-phosphoethanolamine + H2O = N-hexadecanoyl-1-(9Z-octadecenoyl)-sn-glycero-3-phosphoethanolamine + (9Z)-octadecenoate + H(+)</text>
        <dbReference type="Rhea" id="RHEA:45424"/>
        <dbReference type="ChEBI" id="CHEBI:15377"/>
        <dbReference type="ChEBI" id="CHEBI:15378"/>
        <dbReference type="ChEBI" id="CHEBI:30823"/>
        <dbReference type="ChEBI" id="CHEBI:78097"/>
        <dbReference type="ChEBI" id="CHEBI:85217"/>
    </reaction>
    <physiologicalReaction direction="left-to-right" evidence="17">
        <dbReference type="Rhea" id="RHEA:45425"/>
    </physiologicalReaction>
</comment>
<keyword evidence="5 25" id="KW-0964">Secreted</keyword>
<comment type="catalytic activity">
    <reaction evidence="18">
        <text>1,2-dihexadecanoyl-sn-glycero-3-phosphocholine + H2O = 1-hexadecanoyl-sn-glycero-3-phosphocholine + hexadecanoate + H(+)</text>
        <dbReference type="Rhea" id="RHEA:41223"/>
        <dbReference type="ChEBI" id="CHEBI:7896"/>
        <dbReference type="ChEBI" id="CHEBI:15377"/>
        <dbReference type="ChEBI" id="CHEBI:15378"/>
        <dbReference type="ChEBI" id="CHEBI:72998"/>
        <dbReference type="ChEBI" id="CHEBI:72999"/>
    </reaction>
    <physiologicalReaction direction="left-to-right" evidence="18">
        <dbReference type="Rhea" id="RHEA:41224"/>
    </physiologicalReaction>
</comment>
<feature type="disulfide bond" evidence="23">
    <location>
        <begin position="106"/>
        <end position="117"/>
    </location>
</feature>
<dbReference type="Proteomes" id="UP001108280">
    <property type="component" value="Chromosome 4"/>
</dbReference>
<dbReference type="GeneID" id="100766341"/>
<proteinExistence type="inferred from homology"/>
<dbReference type="FunFam" id="1.20.90.10:FF:000011">
    <property type="entry name" value="Phospholipase A(2)"/>
    <property type="match status" value="1"/>
</dbReference>
<organism evidence="27 28">
    <name type="scientific">Cricetulus griseus</name>
    <name type="common">Chinese hamster</name>
    <name type="synonym">Cricetulus barabensis griseus</name>
    <dbReference type="NCBI Taxonomy" id="10029"/>
    <lineage>
        <taxon>Eukaryota</taxon>
        <taxon>Metazoa</taxon>
        <taxon>Chordata</taxon>
        <taxon>Craniata</taxon>
        <taxon>Vertebrata</taxon>
        <taxon>Euteleostomi</taxon>
        <taxon>Mammalia</taxon>
        <taxon>Eutheria</taxon>
        <taxon>Euarchontoglires</taxon>
        <taxon>Glires</taxon>
        <taxon>Rodentia</taxon>
        <taxon>Myomorpha</taxon>
        <taxon>Muroidea</taxon>
        <taxon>Cricetidae</taxon>
        <taxon>Cricetinae</taxon>
        <taxon>Cricetulus</taxon>
    </lineage>
</organism>
<dbReference type="PANTHER" id="PTHR11716:SF94">
    <property type="entry name" value="PHOSPHOLIPASE A2"/>
    <property type="match status" value="1"/>
</dbReference>
<comment type="catalytic activity">
    <reaction evidence="21">
        <text>1-hexadecanoyl-2-(9Z,12Z-octadecadienoyl)-sn-glycero-3-phosphoethanolamine + H2O = 1-hexadecanoyl-sn-glycero-3-phosphoethanolamine + (9Z,12Z)-octadecadienoate + H(+)</text>
        <dbReference type="Rhea" id="RHEA:40815"/>
        <dbReference type="ChEBI" id="CHEBI:15377"/>
        <dbReference type="ChEBI" id="CHEBI:15378"/>
        <dbReference type="ChEBI" id="CHEBI:30245"/>
        <dbReference type="ChEBI" id="CHEBI:73004"/>
        <dbReference type="ChEBI" id="CHEBI:73008"/>
    </reaction>
    <physiologicalReaction direction="left-to-right" evidence="21">
        <dbReference type="Rhea" id="RHEA:40816"/>
    </physiologicalReaction>
</comment>
<dbReference type="GO" id="GO:0048146">
    <property type="term" value="P:positive regulation of fibroblast proliferation"/>
    <property type="evidence" value="ECO:0007669"/>
    <property type="project" value="TreeGrafter"/>
</dbReference>
<comment type="catalytic activity">
    <reaction evidence="14">
        <text>N,1-dihexadecanoyl-2-(9Z,12Z-octadecadienoyl)-sn-glycero-3-phosphoethanolamine + H2O = N,1-dihexadecanoyl-sn-glycero-3-phosphoethanolamine + (9Z,12Z)-octadecadienoate + H(+)</text>
        <dbReference type="Rhea" id="RHEA:56424"/>
        <dbReference type="ChEBI" id="CHEBI:15377"/>
        <dbReference type="ChEBI" id="CHEBI:15378"/>
        <dbReference type="ChEBI" id="CHEBI:30245"/>
        <dbReference type="ChEBI" id="CHEBI:85334"/>
        <dbReference type="ChEBI" id="CHEBI:85335"/>
    </reaction>
    <physiologicalReaction direction="left-to-right" evidence="14">
        <dbReference type="Rhea" id="RHEA:56425"/>
    </physiologicalReaction>
</comment>
<sequence length="131" mass="15203">MKLLLLVTLLTAGATAHSISPQPVWQFDNALKCTIPFIQPFSDFNYYGCYCGYITWNNRLEILDRCCQTQEHCYDQVKNMKNCKFFKDKTYNSSYLFAYSGNEIICSDKNTCEDFICNCDRQAAICFFKAL</sequence>
<comment type="catalytic activity">
    <reaction evidence="15">
        <text>1-hexadecanoyl-2-(9Z-octadecenoyl)-sn-glycero-3-phospho-(1'-sn-glycerol) + H2O = 1-hexadecanoyl-sn-glycero-3-phospho-(1'-sn-glycerol) + (9Z)-octadecenoate + H(+)</text>
        <dbReference type="Rhea" id="RHEA:40919"/>
        <dbReference type="ChEBI" id="CHEBI:15377"/>
        <dbReference type="ChEBI" id="CHEBI:15378"/>
        <dbReference type="ChEBI" id="CHEBI:30823"/>
        <dbReference type="ChEBI" id="CHEBI:72841"/>
        <dbReference type="ChEBI" id="CHEBI:75158"/>
    </reaction>
    <physiologicalReaction direction="left-to-right" evidence="15">
        <dbReference type="Rhea" id="RHEA:40920"/>
    </physiologicalReaction>
</comment>
<evidence type="ECO:0000256" key="9">
    <source>
        <dbReference type="ARBA" id="ARBA00022837"/>
    </source>
</evidence>
<dbReference type="RefSeq" id="XP_003510849.1">
    <property type="nucleotide sequence ID" value="XM_003510801.1"/>
</dbReference>
<dbReference type="GO" id="GO:0005509">
    <property type="term" value="F:calcium ion binding"/>
    <property type="evidence" value="ECO:0007669"/>
    <property type="project" value="InterPro"/>
</dbReference>
<keyword evidence="25" id="KW-0732">Signal</keyword>
<evidence type="ECO:0000256" key="4">
    <source>
        <dbReference type="ARBA" id="ARBA00021721"/>
    </source>
</evidence>
<evidence type="ECO:0000256" key="1">
    <source>
        <dbReference type="ARBA" id="ARBA00004613"/>
    </source>
</evidence>
<evidence type="ECO:0000256" key="23">
    <source>
        <dbReference type="PIRSR" id="PIRSR601211-3"/>
    </source>
</evidence>
<dbReference type="EC" id="3.1.1.4" evidence="3 25"/>
<evidence type="ECO:0000256" key="24">
    <source>
        <dbReference type="RuleBase" id="RU003654"/>
    </source>
</evidence>
<feature type="binding site" evidence="22">
    <location>
        <position position="50"/>
    </location>
    <ligand>
        <name>Ca(2+)</name>
        <dbReference type="ChEBI" id="CHEBI:29108"/>
    </ligand>
</feature>
<evidence type="ECO:0000256" key="14">
    <source>
        <dbReference type="ARBA" id="ARBA00047535"/>
    </source>
</evidence>
<feature type="disulfide bond" evidence="23">
    <location>
        <begin position="73"/>
        <end position="119"/>
    </location>
</feature>
<dbReference type="InterPro" id="IPR001211">
    <property type="entry name" value="PLA2"/>
</dbReference>
<evidence type="ECO:0000256" key="19">
    <source>
        <dbReference type="ARBA" id="ARBA00048373"/>
    </source>
</evidence>
<evidence type="ECO:0000256" key="11">
    <source>
        <dbReference type="ARBA" id="ARBA00023145"/>
    </source>
</evidence>
<protein>
    <recommendedName>
        <fullName evidence="4 25">Phospholipase A2</fullName>
        <ecNumber evidence="3 25">3.1.1.4</ecNumber>
    </recommendedName>
</protein>
<evidence type="ECO:0000256" key="8">
    <source>
        <dbReference type="ARBA" id="ARBA00022813"/>
    </source>
</evidence>
<feature type="chain" id="PRO_5039961859" description="Phospholipase A2" evidence="25">
    <location>
        <begin position="17"/>
        <end position="131"/>
    </location>
</feature>
<feature type="disulfide bond" evidence="23">
    <location>
        <begin position="83"/>
        <end position="112"/>
    </location>
</feature>
<comment type="catalytic activity">
    <reaction evidence="20">
        <text>1-hexadecanoyl-2-(9Z-octadecenoyl)-sn-glycero-3-phosphocholine + H2O = 1-hexadecanoyl-sn-glycero-3-phosphocholine + (9Z)-octadecenoate + H(+)</text>
        <dbReference type="Rhea" id="RHEA:38779"/>
        <dbReference type="ChEBI" id="CHEBI:15377"/>
        <dbReference type="ChEBI" id="CHEBI:15378"/>
        <dbReference type="ChEBI" id="CHEBI:30823"/>
        <dbReference type="ChEBI" id="CHEBI:72998"/>
        <dbReference type="ChEBI" id="CHEBI:73001"/>
    </reaction>
    <physiologicalReaction direction="left-to-right" evidence="20">
        <dbReference type="Rhea" id="RHEA:38780"/>
    </physiologicalReaction>
</comment>
<dbReference type="AlphaFoldDB" id="A0A9J7FZ67"/>
<evidence type="ECO:0000256" key="5">
    <source>
        <dbReference type="ARBA" id="ARBA00022525"/>
    </source>
</evidence>
<dbReference type="SMART" id="SM00085">
    <property type="entry name" value="PA2c"/>
    <property type="match status" value="1"/>
</dbReference>
<dbReference type="Gene3D" id="1.20.90.10">
    <property type="entry name" value="Phospholipase A2 domain"/>
    <property type="match status" value="1"/>
</dbReference>
<comment type="similarity">
    <text evidence="2 24">Belongs to the phospholipase A2 family.</text>
</comment>
<evidence type="ECO:0000256" key="25">
    <source>
        <dbReference type="RuleBase" id="RU361236"/>
    </source>
</evidence>
<dbReference type="PROSITE" id="PS00119">
    <property type="entry name" value="PA2_ASP"/>
    <property type="match status" value="1"/>
</dbReference>
<dbReference type="RefSeq" id="XP_027271870.1">
    <property type="nucleotide sequence ID" value="XM_027416069.1"/>
</dbReference>
<feature type="binding site" evidence="22">
    <location>
        <position position="52"/>
    </location>
    <ligand>
        <name>Ca(2+)</name>
        <dbReference type="ChEBI" id="CHEBI:29108"/>
    </ligand>
</feature>
<dbReference type="GO" id="GO:0016042">
    <property type="term" value="P:lipid catabolic process"/>
    <property type="evidence" value="ECO:0007669"/>
    <property type="project" value="InterPro"/>
</dbReference>
<reference evidence="27" key="2">
    <citation type="journal article" date="2020" name="Biotechnol. Bioeng.">
        <title>Chromosome-scale scaffolds for the Chinese hamster reference genome assembly to facilitate the study of the CHO epigenome.</title>
        <authorList>
            <person name="Hilliard W."/>
            <person name="MacDonald M."/>
            <person name="Lee K.H."/>
        </authorList>
    </citation>
    <scope>NUCLEOTIDE SEQUENCE [LARGE SCALE GENOMIC DNA]</scope>
    <source>
        <strain evidence="27">17A/GY</strain>
    </source>
</reference>
<evidence type="ECO:0000313" key="28">
    <source>
        <dbReference type="RefSeq" id="XP_027271870.1"/>
    </source>
</evidence>
<feature type="disulfide bond" evidence="23">
    <location>
        <begin position="51"/>
        <end position="67"/>
    </location>
</feature>
<dbReference type="GO" id="GO:0050482">
    <property type="term" value="P:arachidonate secretion"/>
    <property type="evidence" value="ECO:0007669"/>
    <property type="project" value="InterPro"/>
</dbReference>
<evidence type="ECO:0000256" key="6">
    <source>
        <dbReference type="ARBA" id="ARBA00022723"/>
    </source>
</evidence>
<feature type="signal peptide" evidence="25">
    <location>
        <begin position="1"/>
        <end position="16"/>
    </location>
</feature>
<dbReference type="PANTHER" id="PTHR11716">
    <property type="entry name" value="PHOSPHOLIPASE A2 FAMILY MEMBER"/>
    <property type="match status" value="1"/>
</dbReference>
<feature type="disulfide bond" evidence="23">
    <location>
        <begin position="66"/>
        <end position="126"/>
    </location>
</feature>
<reference evidence="27" key="1">
    <citation type="journal article" date="2018" name="Biotechnol. Bioeng.">
        <title>A reference genome of the Chinese hamster based on a hybrid assembly strategy.</title>
        <authorList>
            <person name="Rupp O."/>
            <person name="MacDonald M.L."/>
            <person name="Li S."/>
            <person name="Dhiman H."/>
            <person name="Polson S."/>
            <person name="Griep S."/>
            <person name="Heffner K."/>
            <person name="Hernandez I."/>
            <person name="Brinkrolf K."/>
            <person name="Jadhav V."/>
            <person name="Samoudi M."/>
            <person name="Hao H."/>
            <person name="Kingham B."/>
            <person name="Goesmann A."/>
            <person name="Betenbaugh M.J."/>
            <person name="Lewis N.E."/>
            <person name="Borth N."/>
            <person name="Lee K.H."/>
        </authorList>
    </citation>
    <scope>NUCLEOTIDE SEQUENCE [LARGE SCALE GENOMIC DNA]</scope>
    <source>
        <strain evidence="27">17A/GY</strain>
    </source>
</reference>
<keyword evidence="11" id="KW-0865">Zymogen</keyword>
<evidence type="ECO:0000256" key="17">
    <source>
        <dbReference type="ARBA" id="ARBA00048221"/>
    </source>
</evidence>
<evidence type="ECO:0000256" key="18">
    <source>
        <dbReference type="ARBA" id="ARBA00048227"/>
    </source>
</evidence>
<feature type="domain" description="Phospholipase A2-like central" evidence="26">
    <location>
        <begin position="23"/>
        <end position="130"/>
    </location>
</feature>
<evidence type="ECO:0000256" key="15">
    <source>
        <dbReference type="ARBA" id="ARBA00048015"/>
    </source>
</evidence>
<evidence type="ECO:0000256" key="22">
    <source>
        <dbReference type="PIRSR" id="PIRSR601211-2"/>
    </source>
</evidence>
<keyword evidence="13" id="KW-1208">Phospholipid metabolism</keyword>
<comment type="catalytic activity">
    <reaction evidence="19">
        <text>1-hexadecanoyl-2-(5Z,8Z,11Z,14Z-eicosatetraenoyl)-sn-glycero-3-phosphocholine + H2O = 1-hexadecanoyl-sn-glycero-3-phosphocholine + (5Z,8Z,11Z,14Z)-eicosatetraenoate + H(+)</text>
        <dbReference type="Rhea" id="RHEA:40427"/>
        <dbReference type="ChEBI" id="CHEBI:15377"/>
        <dbReference type="ChEBI" id="CHEBI:15378"/>
        <dbReference type="ChEBI" id="CHEBI:32395"/>
        <dbReference type="ChEBI" id="CHEBI:72998"/>
        <dbReference type="ChEBI" id="CHEBI:73003"/>
    </reaction>
    <physiologicalReaction direction="left-to-right" evidence="19">
        <dbReference type="Rhea" id="RHEA:40428"/>
    </physiologicalReaction>
</comment>
<name>A0A9J7FZ67_CRIGR</name>
<dbReference type="InterPro" id="IPR016090">
    <property type="entry name" value="PLA2-like_dom"/>
</dbReference>
<dbReference type="InterPro" id="IPR033112">
    <property type="entry name" value="PLA2_Asp_AS"/>
</dbReference>
<evidence type="ECO:0000256" key="21">
    <source>
        <dbReference type="ARBA" id="ARBA00049039"/>
    </source>
</evidence>
<dbReference type="GO" id="GO:0005543">
    <property type="term" value="F:phospholipid binding"/>
    <property type="evidence" value="ECO:0007669"/>
    <property type="project" value="TreeGrafter"/>
</dbReference>
<dbReference type="PRINTS" id="PR00389">
    <property type="entry name" value="PHPHLIPASEA2"/>
</dbReference>
<evidence type="ECO:0000256" key="10">
    <source>
        <dbReference type="ARBA" id="ARBA00023098"/>
    </source>
</evidence>
<dbReference type="InterPro" id="IPR036444">
    <property type="entry name" value="PLipase_A2_dom_sf"/>
</dbReference>
<dbReference type="SUPFAM" id="SSF48619">
    <property type="entry name" value="Phospholipase A2, PLA2"/>
    <property type="match status" value="1"/>
</dbReference>
<dbReference type="GO" id="GO:0005576">
    <property type="term" value="C:extracellular region"/>
    <property type="evidence" value="ECO:0007669"/>
    <property type="project" value="UniProtKB-SubCell"/>
</dbReference>
<keyword evidence="12 23" id="KW-1015">Disulfide bond</keyword>
<evidence type="ECO:0000313" key="27">
    <source>
        <dbReference type="Proteomes" id="UP001108280"/>
    </source>
</evidence>
<dbReference type="OrthoDB" id="5841574at2759"/>
<evidence type="ECO:0000256" key="7">
    <source>
        <dbReference type="ARBA" id="ARBA00022801"/>
    </source>
</evidence>
<evidence type="ECO:0000256" key="2">
    <source>
        <dbReference type="ARBA" id="ARBA00007056"/>
    </source>
</evidence>
<dbReference type="KEGG" id="cge:100766341"/>
<dbReference type="GO" id="GO:0005102">
    <property type="term" value="F:signaling receptor binding"/>
    <property type="evidence" value="ECO:0007669"/>
    <property type="project" value="UniProtKB-ARBA"/>
</dbReference>
<evidence type="ECO:0000259" key="26">
    <source>
        <dbReference type="SMART" id="SM00085"/>
    </source>
</evidence>
<dbReference type="GO" id="GO:0006644">
    <property type="term" value="P:phospholipid metabolic process"/>
    <property type="evidence" value="ECO:0007669"/>
    <property type="project" value="InterPro"/>
</dbReference>
<dbReference type="GO" id="GO:0047498">
    <property type="term" value="F:calcium-dependent phospholipase A2 activity"/>
    <property type="evidence" value="ECO:0007669"/>
    <property type="project" value="TreeGrafter"/>
</dbReference>
<keyword evidence="9 22" id="KW-0106">Calcium</keyword>
<comment type="catalytic activity">
    <reaction evidence="25">
        <text>a 1,2-diacyl-sn-glycero-3-phosphocholine + H2O = a 1-acyl-sn-glycero-3-phosphocholine + a fatty acid + H(+)</text>
        <dbReference type="Rhea" id="RHEA:15801"/>
        <dbReference type="ChEBI" id="CHEBI:15377"/>
        <dbReference type="ChEBI" id="CHEBI:15378"/>
        <dbReference type="ChEBI" id="CHEBI:28868"/>
        <dbReference type="ChEBI" id="CHEBI:57643"/>
        <dbReference type="ChEBI" id="CHEBI:58168"/>
        <dbReference type="EC" id="3.1.1.4"/>
    </reaction>
</comment>
<evidence type="ECO:0000256" key="3">
    <source>
        <dbReference type="ARBA" id="ARBA00013278"/>
    </source>
</evidence>
<keyword evidence="27" id="KW-1185">Reference proteome</keyword>
<evidence type="ECO:0000256" key="20">
    <source>
        <dbReference type="ARBA" id="ARBA00048699"/>
    </source>
</evidence>
<evidence type="ECO:0000256" key="12">
    <source>
        <dbReference type="ARBA" id="ARBA00023157"/>
    </source>
</evidence>
<comment type="catalytic activity">
    <reaction evidence="16">
        <text>1,2-ditetradecanoyl-sn-glycero-3-phosphocholine + H2O = 1-tetradecanoyl-sn-glycero-3-phosphocholine + tetradecanoate + H(+)</text>
        <dbReference type="Rhea" id="RHEA:54456"/>
        <dbReference type="ChEBI" id="CHEBI:15377"/>
        <dbReference type="ChEBI" id="CHEBI:15378"/>
        <dbReference type="ChEBI" id="CHEBI:30807"/>
        <dbReference type="ChEBI" id="CHEBI:45240"/>
        <dbReference type="ChEBI" id="CHEBI:64489"/>
    </reaction>
</comment>
<gene>
    <name evidence="28" type="primary">LOC100766341</name>
</gene>
<keyword evidence="8" id="KW-0068">Autocatalytic cleavage</keyword>
<keyword evidence="6 22" id="KW-0479">Metal-binding</keyword>
<accession>A0A9J7FZ67</accession>
<comment type="cofactor">
    <cofactor evidence="22">
        <name>Ca(2+)</name>
        <dbReference type="ChEBI" id="CHEBI:29108"/>
    </cofactor>
    <text evidence="22">Binds 1 Ca(2+) ion per subunit.</text>
</comment>
<keyword evidence="7 25" id="KW-0378">Hydrolase</keyword>
<dbReference type="GO" id="GO:0006633">
    <property type="term" value="P:fatty acid biosynthetic process"/>
    <property type="evidence" value="ECO:0007669"/>
    <property type="project" value="TreeGrafter"/>
</dbReference>
<dbReference type="Pfam" id="PF00068">
    <property type="entry name" value="Phospholip_A2_1"/>
    <property type="match status" value="1"/>
</dbReference>
<evidence type="ECO:0000256" key="16">
    <source>
        <dbReference type="ARBA" id="ARBA00048029"/>
    </source>
</evidence>
<keyword evidence="10 25" id="KW-0443">Lipid metabolism</keyword>
<comment type="subcellular location">
    <subcellularLocation>
        <location evidence="1 25">Secreted</location>
    </subcellularLocation>
</comment>
<reference evidence="28" key="3">
    <citation type="submission" date="2025-08" db="UniProtKB">
        <authorList>
            <consortium name="RefSeq"/>
        </authorList>
    </citation>
    <scope>IDENTIFICATION</scope>
    <source>
        <strain evidence="28">17A/GY</strain>
        <tissue evidence="28">Liver</tissue>
    </source>
</reference>
<evidence type="ECO:0000256" key="13">
    <source>
        <dbReference type="ARBA" id="ARBA00023264"/>
    </source>
</evidence>